<dbReference type="Proteomes" id="UP001310022">
    <property type="component" value="Unassembled WGS sequence"/>
</dbReference>
<dbReference type="InterPro" id="IPR011990">
    <property type="entry name" value="TPR-like_helical_dom_sf"/>
</dbReference>
<dbReference type="Gene3D" id="1.25.40.10">
    <property type="entry name" value="Tetratricopeptide repeat domain"/>
    <property type="match status" value="1"/>
</dbReference>
<dbReference type="PROSITE" id="PS50005">
    <property type="entry name" value="TPR"/>
    <property type="match status" value="1"/>
</dbReference>
<evidence type="ECO:0000256" key="1">
    <source>
        <dbReference type="PROSITE-ProRule" id="PRU00339"/>
    </source>
</evidence>
<accession>A0AAN5AKA3</accession>
<keyword evidence="2" id="KW-0732">Signal</keyword>
<feature type="chain" id="PRO_5043047688" description="Tetratricopeptide repeat protein" evidence="2">
    <location>
        <begin position="24"/>
        <end position="435"/>
    </location>
</feature>
<evidence type="ECO:0008006" key="5">
    <source>
        <dbReference type="Google" id="ProtNLM"/>
    </source>
</evidence>
<organism evidence="3 4">
    <name type="scientific">Persicobacter diffluens</name>
    <dbReference type="NCBI Taxonomy" id="981"/>
    <lineage>
        <taxon>Bacteria</taxon>
        <taxon>Pseudomonadati</taxon>
        <taxon>Bacteroidota</taxon>
        <taxon>Cytophagia</taxon>
        <taxon>Cytophagales</taxon>
        <taxon>Persicobacteraceae</taxon>
        <taxon>Persicobacter</taxon>
    </lineage>
</organism>
<gene>
    <name evidence="3" type="ORF">PEDI_02500</name>
</gene>
<feature type="repeat" description="TPR" evidence="1">
    <location>
        <begin position="278"/>
        <end position="311"/>
    </location>
</feature>
<dbReference type="AlphaFoldDB" id="A0AAN5AKA3"/>
<evidence type="ECO:0000256" key="2">
    <source>
        <dbReference type="SAM" id="SignalP"/>
    </source>
</evidence>
<sequence>MKIKSLLSLLLIAGSATVSYAQAGWNWPEGQEEIAQEKNVIYTDNMKAKNYEACREPLNWLIVNAPDLNKSLYQNGAKIYDALAKKSKDKAQKAMLQDSAMLTYDLRAKYFGQKAAVIDRKVYYAYYYYKDEAEKYPEVYEMFKEAFELNGAKILDNNCVAYMDLMRRYKEQDENAISDETVIATYEQISTILDQKEAKGKNLDKLETIRENVDKLFTSIVDVDCDFIANTLGPKLEQDPNDLKLAKNIFKLSVAGRCMEDPVFLASAKVIQSQEPDFGVAKLVGMKEKQAGNYEDALAYFNQALELTDDETKKAGLFLDMADVYAKSHQAAKAREFAMKAVSADPSKKEAYTLIGNLYFSSFDKCKQNKNKVEDRAVFIAAYEMYAKAGNQGGMANAKAQFPSMEDIFTYDMNVGDPVSIGCWINKTVKVQKRD</sequence>
<evidence type="ECO:0000313" key="3">
    <source>
        <dbReference type="EMBL" id="GJM59698.1"/>
    </source>
</evidence>
<protein>
    <recommendedName>
        <fullName evidence="5">Tetratricopeptide repeat protein</fullName>
    </recommendedName>
</protein>
<keyword evidence="4" id="KW-1185">Reference proteome</keyword>
<comment type="caution">
    <text evidence="3">The sequence shown here is derived from an EMBL/GenBank/DDBJ whole genome shotgun (WGS) entry which is preliminary data.</text>
</comment>
<evidence type="ECO:0000313" key="4">
    <source>
        <dbReference type="Proteomes" id="UP001310022"/>
    </source>
</evidence>
<feature type="signal peptide" evidence="2">
    <location>
        <begin position="1"/>
        <end position="23"/>
    </location>
</feature>
<keyword evidence="1" id="KW-0802">TPR repeat</keyword>
<dbReference type="EMBL" id="BQKE01000001">
    <property type="protein sequence ID" value="GJM59698.1"/>
    <property type="molecule type" value="Genomic_DNA"/>
</dbReference>
<dbReference type="InterPro" id="IPR019734">
    <property type="entry name" value="TPR_rpt"/>
</dbReference>
<proteinExistence type="predicted"/>
<reference evidence="3 4" key="1">
    <citation type="submission" date="2021-12" db="EMBL/GenBank/DDBJ databases">
        <title>Genome sequencing of bacteria with rrn-lacking chromosome and rrn-plasmid.</title>
        <authorList>
            <person name="Anda M."/>
            <person name="Iwasaki W."/>
        </authorList>
    </citation>
    <scope>NUCLEOTIDE SEQUENCE [LARGE SCALE GENOMIC DNA]</scope>
    <source>
        <strain evidence="3 4">NBRC 15940</strain>
    </source>
</reference>
<name>A0AAN5AKA3_9BACT</name>
<dbReference type="SUPFAM" id="SSF48452">
    <property type="entry name" value="TPR-like"/>
    <property type="match status" value="1"/>
</dbReference>
<dbReference type="RefSeq" id="WP_338235676.1">
    <property type="nucleotide sequence ID" value="NZ_BQKE01000001.1"/>
</dbReference>